<organism evidence="1 2">
    <name type="scientific">Fusarium keratoplasticum</name>
    <dbReference type="NCBI Taxonomy" id="1328300"/>
    <lineage>
        <taxon>Eukaryota</taxon>
        <taxon>Fungi</taxon>
        <taxon>Dikarya</taxon>
        <taxon>Ascomycota</taxon>
        <taxon>Pezizomycotina</taxon>
        <taxon>Sordariomycetes</taxon>
        <taxon>Hypocreomycetidae</taxon>
        <taxon>Hypocreales</taxon>
        <taxon>Nectriaceae</taxon>
        <taxon>Fusarium</taxon>
        <taxon>Fusarium solani species complex</taxon>
    </lineage>
</organism>
<accession>A0ACC0QYJ3</accession>
<reference evidence="1" key="1">
    <citation type="submission" date="2022-06" db="EMBL/GenBank/DDBJ databases">
        <title>Fusarium solani species complex genomes reveal bases of compartmentalisation and animal pathogenesis.</title>
        <authorList>
            <person name="Tsai I.J."/>
        </authorList>
    </citation>
    <scope>NUCLEOTIDE SEQUENCE</scope>
    <source>
        <strain evidence="1">Fu6.1</strain>
    </source>
</reference>
<dbReference type="Proteomes" id="UP001065298">
    <property type="component" value="Chromosome 4"/>
</dbReference>
<protein>
    <submittedName>
        <fullName evidence="1">Zn(2)-C6 fungal-type domain-containing protein</fullName>
    </submittedName>
</protein>
<proteinExistence type="predicted"/>
<sequence length="443" mass="48645">MGAPSVHPSQRRFSCQVCRKDKSRCQRLNRNDPKCARCTLLGVECTAGQQRNVGRPRRRTTTSAGPGLTVEHPSPVKLHNQPIPASMPRENASLSGGGDLLSWNSTVTPAPTPSPVPVPAVDDATWPAIEMGSFSQSLPLWDLDRTDSLSSPNLGFSITMPTPYSLEALPKTVSAANGTYLTPADNVATRGPDTIYTSDAMLELFRMNLDLHTRVAAVERNKDTLNFNSVIYRQSVLYIDNSTLAEFMLKTSRDLLLILTRLLSSRESRGRLSYSSLAEAPFPKLVPSQTYPSNHHLPISPVVAAEELSAPIALAITSIFTQMVSLYELILEYMTARLERITTDPIAPIPGFTFGGVPLDKPCTQGMLFSEVIVHLLERIERVLGIGSVPLGGETGLLAARQIQVLWSELDGRREIIPGRGVMRPADLRRLFGKVVDIFRQQH</sequence>
<gene>
    <name evidence="1" type="ORF">NCS57_00535500</name>
</gene>
<keyword evidence="2" id="KW-1185">Reference proteome</keyword>
<evidence type="ECO:0000313" key="2">
    <source>
        <dbReference type="Proteomes" id="UP001065298"/>
    </source>
</evidence>
<evidence type="ECO:0000313" key="1">
    <source>
        <dbReference type="EMBL" id="KAI8670633.1"/>
    </source>
</evidence>
<name>A0ACC0QYJ3_9HYPO</name>
<comment type="caution">
    <text evidence="1">The sequence shown here is derived from an EMBL/GenBank/DDBJ whole genome shotgun (WGS) entry which is preliminary data.</text>
</comment>
<dbReference type="EMBL" id="CM046506">
    <property type="protein sequence ID" value="KAI8670633.1"/>
    <property type="molecule type" value="Genomic_DNA"/>
</dbReference>